<dbReference type="PANTHER" id="PTHR43717">
    <property type="entry name" value="ANAEROBIC NITRIC OXIDE REDUCTASE FLAVORUBREDOXIN"/>
    <property type="match status" value="1"/>
</dbReference>
<dbReference type="Proteomes" id="UP001501666">
    <property type="component" value="Unassembled WGS sequence"/>
</dbReference>
<dbReference type="InterPro" id="IPR036866">
    <property type="entry name" value="RibonucZ/Hydroxyglut_hydro"/>
</dbReference>
<comment type="caution">
    <text evidence="2">The sequence shown here is derived from an EMBL/GenBank/DDBJ whole genome shotgun (WGS) entry which is preliminary data.</text>
</comment>
<keyword evidence="3" id="KW-1185">Reference proteome</keyword>
<accession>A0ABN3SX39</accession>
<dbReference type="EMBL" id="BAAATE010000027">
    <property type="protein sequence ID" value="GAA2686516.1"/>
    <property type="molecule type" value="Genomic_DNA"/>
</dbReference>
<evidence type="ECO:0000313" key="3">
    <source>
        <dbReference type="Proteomes" id="UP001501666"/>
    </source>
</evidence>
<gene>
    <name evidence="2" type="ORF">GCM10010412_074080</name>
</gene>
<sequence>MDTTVAEVAPDICRLSTFIPDAGIMFNQYLVDAEEPLLFHTGLRGLFPLVSAAVERVMPVERLRWVTFGHLEADECGSMNSWLAAAPHAQIAHGALGCLVSVNDLADRPPRPLADGEVMDLGGKRMRRIETPHVPHGWDAGLFFEETTGTLLCGDLFTSMGESPAVTDVEIVSPALAAEDTFGATCLTPGTGPTMRALADLEPSALCLMHGPTYRGDGGAALRDLADAYEERLAAEGVRLHGPVTPSV</sequence>
<name>A0ABN3SX39_9ACTN</name>
<evidence type="ECO:0000313" key="2">
    <source>
        <dbReference type="EMBL" id="GAA2686516.1"/>
    </source>
</evidence>
<dbReference type="Gene3D" id="3.60.15.10">
    <property type="entry name" value="Ribonuclease Z/Hydroxyacylglutathione hydrolase-like"/>
    <property type="match status" value="1"/>
</dbReference>
<reference evidence="2 3" key="1">
    <citation type="journal article" date="2019" name="Int. J. Syst. Evol. Microbiol.">
        <title>The Global Catalogue of Microorganisms (GCM) 10K type strain sequencing project: providing services to taxonomists for standard genome sequencing and annotation.</title>
        <authorList>
            <consortium name="The Broad Institute Genomics Platform"/>
            <consortium name="The Broad Institute Genome Sequencing Center for Infectious Disease"/>
            <person name="Wu L."/>
            <person name="Ma J."/>
        </authorList>
    </citation>
    <scope>NUCLEOTIDE SEQUENCE [LARGE SCALE GENOMIC DNA]</scope>
    <source>
        <strain evidence="2 3">JCM 6835</strain>
    </source>
</reference>
<protein>
    <recommendedName>
        <fullName evidence="1">ODP domain-containing protein</fullName>
    </recommendedName>
</protein>
<evidence type="ECO:0000259" key="1">
    <source>
        <dbReference type="Pfam" id="PF19583"/>
    </source>
</evidence>
<organism evidence="2 3">
    <name type="scientific">Nonomuraea recticatena</name>
    <dbReference type="NCBI Taxonomy" id="46178"/>
    <lineage>
        <taxon>Bacteria</taxon>
        <taxon>Bacillati</taxon>
        <taxon>Actinomycetota</taxon>
        <taxon>Actinomycetes</taxon>
        <taxon>Streptosporangiales</taxon>
        <taxon>Streptosporangiaceae</taxon>
        <taxon>Nonomuraea</taxon>
    </lineage>
</organism>
<dbReference type="InterPro" id="IPR045761">
    <property type="entry name" value="ODP_dom"/>
</dbReference>
<dbReference type="Pfam" id="PF19583">
    <property type="entry name" value="ODP"/>
    <property type="match status" value="1"/>
</dbReference>
<dbReference type="PANTHER" id="PTHR43717:SF1">
    <property type="entry name" value="ANAEROBIC NITRIC OXIDE REDUCTASE FLAVORUBREDOXIN"/>
    <property type="match status" value="1"/>
</dbReference>
<proteinExistence type="predicted"/>
<feature type="domain" description="ODP" evidence="1">
    <location>
        <begin position="26"/>
        <end position="162"/>
    </location>
</feature>
<dbReference type="SUPFAM" id="SSF56281">
    <property type="entry name" value="Metallo-hydrolase/oxidoreductase"/>
    <property type="match status" value="1"/>
</dbReference>